<dbReference type="GeneID" id="73735956"/>
<reference evidence="3 4" key="1">
    <citation type="submission" date="2015-09" db="EMBL/GenBank/DDBJ databases">
        <title>Genome announcement of multiple Pseudomonas syringae strains.</title>
        <authorList>
            <person name="Thakur S."/>
            <person name="Wang P.W."/>
            <person name="Gong Y."/>
            <person name="Weir B.S."/>
            <person name="Guttman D.S."/>
        </authorList>
    </citation>
    <scope>NUCLEOTIDE SEQUENCE [LARGE SCALE GENOMIC DNA]</scope>
    <source>
        <strain evidence="3 4">ICMP9151</strain>
    </source>
</reference>
<name>A0AA40P454_9PSED</name>
<accession>A0AA40P454</accession>
<dbReference type="Proteomes" id="UP000050523">
    <property type="component" value="Unassembled WGS sequence"/>
</dbReference>
<feature type="domain" description="Type VI secretion system FHA" evidence="2">
    <location>
        <begin position="83"/>
        <end position="253"/>
    </location>
</feature>
<protein>
    <recommendedName>
        <fullName evidence="2">Type VI secretion system FHA domain-containing protein</fullName>
    </recommendedName>
</protein>
<proteinExistence type="predicted"/>
<evidence type="ECO:0000313" key="3">
    <source>
        <dbReference type="EMBL" id="KPZ00406.1"/>
    </source>
</evidence>
<organism evidence="3 4">
    <name type="scientific">Pseudomonas tremae</name>
    <dbReference type="NCBI Taxonomy" id="200454"/>
    <lineage>
        <taxon>Bacteria</taxon>
        <taxon>Pseudomonadati</taxon>
        <taxon>Pseudomonadota</taxon>
        <taxon>Gammaproteobacteria</taxon>
        <taxon>Pseudomonadales</taxon>
        <taxon>Pseudomonadaceae</taxon>
        <taxon>Pseudomonas</taxon>
    </lineage>
</organism>
<feature type="region of interest" description="Disordered" evidence="1">
    <location>
        <begin position="1"/>
        <end position="24"/>
    </location>
</feature>
<sequence>MDDALETGHTAGADHTGRPESGLTSFLESNHATRHYSDCSSSDGCYLSLPRRVSVPVPDPSGDCPDQPEHQAGLFWQQLSDVLGIELASVDPTTREACVVKSVRLFKRCLSGLQRTLKARSERVDELEVGLSKTACQRVRAFEGASVEAIMKSLLRDEQAPLLDTKVISRVFRELEAHEASVLAGCRAMAHAAVEHFSPQQLVWQFEHDRGKPWILTDARRWRDYVRHHQDLTQSDTWSKTLLAKNFVSAYEQHFPLIANFYHD</sequence>
<dbReference type="EMBL" id="LJRO01000200">
    <property type="protein sequence ID" value="KPZ00406.1"/>
    <property type="molecule type" value="Genomic_DNA"/>
</dbReference>
<gene>
    <name evidence="3" type="ORF">ALO43_101409</name>
</gene>
<evidence type="ECO:0000313" key="4">
    <source>
        <dbReference type="Proteomes" id="UP000050523"/>
    </source>
</evidence>
<evidence type="ECO:0000256" key="1">
    <source>
        <dbReference type="SAM" id="MobiDB-lite"/>
    </source>
</evidence>
<dbReference type="AlphaFoldDB" id="A0AA40P454"/>
<dbReference type="RefSeq" id="WP_223810513.1">
    <property type="nucleotide sequence ID" value="NZ_CP066270.1"/>
</dbReference>
<evidence type="ECO:0000259" key="2">
    <source>
        <dbReference type="Pfam" id="PF20232"/>
    </source>
</evidence>
<comment type="caution">
    <text evidence="3">The sequence shown here is derived from an EMBL/GenBank/DDBJ whole genome shotgun (WGS) entry which is preliminary data.</text>
</comment>
<dbReference type="Pfam" id="PF20232">
    <property type="entry name" value="T6SS_FHA_C"/>
    <property type="match status" value="1"/>
</dbReference>
<dbReference type="InterPro" id="IPR046883">
    <property type="entry name" value="T6SS_FHA_C"/>
</dbReference>